<evidence type="ECO:0000259" key="1">
    <source>
        <dbReference type="PROSITE" id="PS50011"/>
    </source>
</evidence>
<feature type="domain" description="PPM-type phosphatase" evidence="2">
    <location>
        <begin position="359"/>
        <end position="616"/>
    </location>
</feature>
<dbReference type="SMART" id="SM00332">
    <property type="entry name" value="PP2Cc"/>
    <property type="match status" value="1"/>
</dbReference>
<dbReference type="GO" id="GO:0004672">
    <property type="term" value="F:protein kinase activity"/>
    <property type="evidence" value="ECO:0007669"/>
    <property type="project" value="InterPro"/>
</dbReference>
<name>A0A2P2JB05_RHIMU</name>
<dbReference type="GO" id="GO:0005524">
    <property type="term" value="F:ATP binding"/>
    <property type="evidence" value="ECO:0007669"/>
    <property type="project" value="InterPro"/>
</dbReference>
<evidence type="ECO:0000259" key="2">
    <source>
        <dbReference type="PROSITE" id="PS51746"/>
    </source>
</evidence>
<dbReference type="AlphaFoldDB" id="A0A2P2JB05"/>
<dbReference type="InterPro" id="IPR008271">
    <property type="entry name" value="Ser/Thr_kinase_AS"/>
</dbReference>
<dbReference type="PROSITE" id="PS00108">
    <property type="entry name" value="PROTEIN_KINASE_ST"/>
    <property type="match status" value="1"/>
</dbReference>
<dbReference type="PANTHER" id="PTHR47992">
    <property type="entry name" value="PROTEIN PHOSPHATASE"/>
    <property type="match status" value="1"/>
</dbReference>
<feature type="domain" description="Protein kinase" evidence="1">
    <location>
        <begin position="1"/>
        <end position="282"/>
    </location>
</feature>
<organism evidence="3">
    <name type="scientific">Rhizophora mucronata</name>
    <name type="common">Asiatic mangrove</name>
    <dbReference type="NCBI Taxonomy" id="61149"/>
    <lineage>
        <taxon>Eukaryota</taxon>
        <taxon>Viridiplantae</taxon>
        <taxon>Streptophyta</taxon>
        <taxon>Embryophyta</taxon>
        <taxon>Tracheophyta</taxon>
        <taxon>Spermatophyta</taxon>
        <taxon>Magnoliopsida</taxon>
        <taxon>eudicotyledons</taxon>
        <taxon>Gunneridae</taxon>
        <taxon>Pentapetalae</taxon>
        <taxon>rosids</taxon>
        <taxon>fabids</taxon>
        <taxon>Malpighiales</taxon>
        <taxon>Rhizophoraceae</taxon>
        <taxon>Rhizophora</taxon>
    </lineage>
</organism>
<dbReference type="SUPFAM" id="SSF56112">
    <property type="entry name" value="Protein kinase-like (PK-like)"/>
    <property type="match status" value="1"/>
</dbReference>
<dbReference type="Pfam" id="PF00069">
    <property type="entry name" value="Pkinase"/>
    <property type="match status" value="1"/>
</dbReference>
<dbReference type="SMART" id="SM00220">
    <property type="entry name" value="S_TKc"/>
    <property type="match status" value="1"/>
</dbReference>
<dbReference type="CDD" id="cd00143">
    <property type="entry name" value="PP2Cc"/>
    <property type="match status" value="1"/>
</dbReference>
<dbReference type="InterPro" id="IPR000719">
    <property type="entry name" value="Prot_kinase_dom"/>
</dbReference>
<dbReference type="Gene3D" id="1.10.510.10">
    <property type="entry name" value="Transferase(Phosphotransferase) domain 1"/>
    <property type="match status" value="1"/>
</dbReference>
<evidence type="ECO:0000313" key="3">
    <source>
        <dbReference type="EMBL" id="MBW90674.1"/>
    </source>
</evidence>
<protein>
    <submittedName>
        <fullName evidence="3">Uncharacterized protein MANES_08G063700</fullName>
    </submittedName>
</protein>
<dbReference type="Pfam" id="PF00481">
    <property type="entry name" value="PP2C"/>
    <property type="match status" value="1"/>
</dbReference>
<reference evidence="3" key="1">
    <citation type="submission" date="2018-02" db="EMBL/GenBank/DDBJ databases">
        <title>Rhizophora mucronata_Transcriptome.</title>
        <authorList>
            <person name="Meera S.P."/>
            <person name="Sreeshan A."/>
            <person name="Augustine A."/>
        </authorList>
    </citation>
    <scope>NUCLEOTIDE SEQUENCE</scope>
    <source>
        <tissue evidence="3">Leaf</tissue>
    </source>
</reference>
<dbReference type="FunFam" id="3.60.40.10:FF:000035">
    <property type="entry name" value="Leucine rich repeat protein phosphatase 2c domain containing protein"/>
    <property type="match status" value="1"/>
</dbReference>
<dbReference type="PROSITE" id="PS51746">
    <property type="entry name" value="PPM_2"/>
    <property type="match status" value="1"/>
</dbReference>
<dbReference type="InterPro" id="IPR011009">
    <property type="entry name" value="Kinase-like_dom_sf"/>
</dbReference>
<dbReference type="InterPro" id="IPR001932">
    <property type="entry name" value="PPM-type_phosphatase-like_dom"/>
</dbReference>
<proteinExistence type="predicted"/>
<accession>A0A2P2JB05</accession>
<dbReference type="SMART" id="SM00331">
    <property type="entry name" value="PP2C_SIG"/>
    <property type="match status" value="1"/>
</dbReference>
<dbReference type="SUPFAM" id="SSF81606">
    <property type="entry name" value="PP2C-like"/>
    <property type="match status" value="1"/>
</dbReference>
<dbReference type="GO" id="GO:0004722">
    <property type="term" value="F:protein serine/threonine phosphatase activity"/>
    <property type="evidence" value="ECO:0007669"/>
    <property type="project" value="InterPro"/>
</dbReference>
<dbReference type="InterPro" id="IPR015655">
    <property type="entry name" value="PP2C"/>
</dbReference>
<dbReference type="Gene3D" id="3.60.40.10">
    <property type="entry name" value="PPM-type phosphatase domain"/>
    <property type="match status" value="1"/>
</dbReference>
<sequence length="626" mass="69319">MNECVGGESVVYDGILGGKKVAVKKPVLSTSEDLDKFHKELQLLCKIDHPGISKLVAAHAKPPNYLFFFDFYESGNLARKLHVEEWCPSVDQVLMITVQLAKALQYLHDHGIVHRDVKPANVLLDRSLSPHLADFGLAEYKNNIRGVSVENWRSSGKPTGGFHKKNMVGTLIYMAPEILRKEIHTEKSDVYSFGISINELLTGVVPYTDLRAEAQAHTVLEMNYTEQQLTAAVVSDNLRPALPGPESGASASILNLIQRCWDENPQNRPSFSDIVSELGPILGQRRTSVAENLDLGKSSNFSGDQTVDNLIHNQSYQEKINWSTQGERLTQRASPAVNSDLRIWFDASDDTLTYHPVLSWGSFATCGRRESMEDTHFLMPHMCGKKDLYAFGIFDGHRGAAAAEFSARALPGFLQSLSSTSSPADALFKAFVSTDAAFRTELEFHRKTKGVIKKDWHPGCTAVAALIVRNKLFVANLGDCRAIICRTGHAFCLTKDHVASCLDERERVVRARGQVKWQVDTWRVGPAALQVTRSIGDDDLKPAVTAEPEITETTLSMEDEFLVMASDGLWDVVSNAEVVSIMRDTVKEPAMCAKRLATEAAERGSKDNITVIVVFLRPVSTAERIY</sequence>
<dbReference type="PROSITE" id="PS50011">
    <property type="entry name" value="PROTEIN_KINASE_DOM"/>
    <property type="match status" value="1"/>
</dbReference>
<dbReference type="EMBL" id="GGEC01010191">
    <property type="protein sequence ID" value="MBW90674.1"/>
    <property type="molecule type" value="Transcribed_RNA"/>
</dbReference>
<dbReference type="InterPro" id="IPR036457">
    <property type="entry name" value="PPM-type-like_dom_sf"/>
</dbReference>